<accession>A0ABT6L969</accession>
<evidence type="ECO:0000313" key="2">
    <source>
        <dbReference type="Proteomes" id="UP001160499"/>
    </source>
</evidence>
<name>A0ABT6L969_9ACTN</name>
<keyword evidence="2" id="KW-1185">Reference proteome</keyword>
<dbReference type="Proteomes" id="UP001160499">
    <property type="component" value="Unassembled WGS sequence"/>
</dbReference>
<dbReference type="EMBL" id="JARXVH010000001">
    <property type="protein sequence ID" value="MDH6212868.1"/>
    <property type="molecule type" value="Genomic_DNA"/>
</dbReference>
<sequence length="150" mass="15909">MVRGGAGIGKTALLDHLVERTGGDCRVNRAGGTEAEMELPFAGLHQLCGSLLDSVDHLPGPQRDALGVAFGLSRGGSPNRFLLGPAVLSHLAVVAEARPLICLVDDANGSIGLRHRFSDLLRDALWRSRSASSSRCQSRRRGVRSKGFPS</sequence>
<evidence type="ECO:0000313" key="1">
    <source>
        <dbReference type="EMBL" id="MDH6212868.1"/>
    </source>
</evidence>
<proteinExistence type="predicted"/>
<evidence type="ECO:0008006" key="3">
    <source>
        <dbReference type="Google" id="ProtNLM"/>
    </source>
</evidence>
<protein>
    <recommendedName>
        <fullName evidence="3">Orc1-like AAA ATPase domain-containing protein</fullName>
    </recommendedName>
</protein>
<organism evidence="1 2">
    <name type="scientific">Streptomyces pseudovenezuelae</name>
    <dbReference type="NCBI Taxonomy" id="67350"/>
    <lineage>
        <taxon>Bacteria</taxon>
        <taxon>Bacillati</taxon>
        <taxon>Actinomycetota</taxon>
        <taxon>Actinomycetes</taxon>
        <taxon>Kitasatosporales</taxon>
        <taxon>Streptomycetaceae</taxon>
        <taxon>Streptomyces</taxon>
        <taxon>Streptomyces aurantiacus group</taxon>
    </lineage>
</organism>
<reference evidence="1 2" key="1">
    <citation type="submission" date="2023-04" db="EMBL/GenBank/DDBJ databases">
        <title>Forest soil microbial communities from Buena Vista Peninsula, Colon Province, Panama.</title>
        <authorList>
            <person name="Bouskill N."/>
        </authorList>
    </citation>
    <scope>NUCLEOTIDE SEQUENCE [LARGE SCALE GENOMIC DNA]</scope>
    <source>
        <strain evidence="1 2">GGS1</strain>
    </source>
</reference>
<comment type="caution">
    <text evidence="1">The sequence shown here is derived from an EMBL/GenBank/DDBJ whole genome shotgun (WGS) entry which is preliminary data.</text>
</comment>
<gene>
    <name evidence="1" type="ORF">M2283_000147</name>
</gene>